<dbReference type="InterPro" id="IPR001646">
    <property type="entry name" value="5peptide_repeat"/>
</dbReference>
<dbReference type="RefSeq" id="WP_307159983.1">
    <property type="nucleotide sequence ID" value="NZ_JAUSWH010000019.1"/>
</dbReference>
<dbReference type="EMBL" id="JAUSWH010000019">
    <property type="protein sequence ID" value="MDQ0457881.1"/>
    <property type="molecule type" value="Genomic_DNA"/>
</dbReference>
<evidence type="ECO:0000313" key="1">
    <source>
        <dbReference type="EMBL" id="MDQ0457881.1"/>
    </source>
</evidence>
<keyword evidence="2" id="KW-1185">Reference proteome</keyword>
<name>A0ABU0IKV5_9HYPH</name>
<dbReference type="Proteomes" id="UP001235269">
    <property type="component" value="Unassembled WGS sequence"/>
</dbReference>
<sequence length="233" mass="25231">MAVRGQALWLVVILVFALSALRGVGVAADCRYGPAAKVDWSDCRKRQLMLGGSDFDDANLYNADFSMTDLSNSSLRGANFEKATLIRASLANSRAEGAKFDRIEAYRAEMGSLTADKASFIAAEMQRVNLSGASLLETDFTKAELGRVNMEKAIISGARFKLANLSRAILQNAVIKEPVDFEDAFMFRTRIEGLDLSQATGLIQDQIDLACGDQSTKLPPGLKVPASWPCPAD</sequence>
<proteinExistence type="predicted"/>
<dbReference type="InterPro" id="IPR051082">
    <property type="entry name" value="Pentapeptide-BTB/POZ_domain"/>
</dbReference>
<dbReference type="PANTHER" id="PTHR14136:SF17">
    <property type="entry name" value="BTB_POZ DOMAIN-CONTAINING PROTEIN KCTD9"/>
    <property type="match status" value="1"/>
</dbReference>
<protein>
    <submittedName>
        <fullName evidence="1">Uncharacterized protein YjbI with pentapeptide repeats</fullName>
    </submittedName>
</protein>
<reference evidence="1 2" key="1">
    <citation type="submission" date="2023-07" db="EMBL/GenBank/DDBJ databases">
        <title>Genomic Encyclopedia of Type Strains, Phase IV (KMG-IV): sequencing the most valuable type-strain genomes for metagenomic binning, comparative biology and taxonomic classification.</title>
        <authorList>
            <person name="Goeker M."/>
        </authorList>
    </citation>
    <scope>NUCLEOTIDE SEQUENCE [LARGE SCALE GENOMIC DNA]</scope>
    <source>
        <strain evidence="1 2">DSM 100301</strain>
    </source>
</reference>
<dbReference type="PANTHER" id="PTHR14136">
    <property type="entry name" value="BTB_POZ DOMAIN-CONTAINING PROTEIN KCTD9"/>
    <property type="match status" value="1"/>
</dbReference>
<dbReference type="Pfam" id="PF00805">
    <property type="entry name" value="Pentapeptide"/>
    <property type="match status" value="2"/>
</dbReference>
<organism evidence="1 2">
    <name type="scientific">Rhizobium paknamense</name>
    <dbReference type="NCBI Taxonomy" id="1206817"/>
    <lineage>
        <taxon>Bacteria</taxon>
        <taxon>Pseudomonadati</taxon>
        <taxon>Pseudomonadota</taxon>
        <taxon>Alphaproteobacteria</taxon>
        <taxon>Hyphomicrobiales</taxon>
        <taxon>Rhizobiaceae</taxon>
        <taxon>Rhizobium/Agrobacterium group</taxon>
        <taxon>Rhizobium</taxon>
    </lineage>
</organism>
<evidence type="ECO:0000313" key="2">
    <source>
        <dbReference type="Proteomes" id="UP001235269"/>
    </source>
</evidence>
<comment type="caution">
    <text evidence="1">The sequence shown here is derived from an EMBL/GenBank/DDBJ whole genome shotgun (WGS) entry which is preliminary data.</text>
</comment>
<gene>
    <name evidence="1" type="ORF">QO005_004239</name>
</gene>
<accession>A0ABU0IKV5</accession>
<dbReference type="SUPFAM" id="SSF141571">
    <property type="entry name" value="Pentapeptide repeat-like"/>
    <property type="match status" value="1"/>
</dbReference>
<dbReference type="Gene3D" id="2.160.20.80">
    <property type="entry name" value="E3 ubiquitin-protein ligase SopA"/>
    <property type="match status" value="1"/>
</dbReference>